<proteinExistence type="predicted"/>
<dbReference type="EMBL" id="KI964537">
    <property type="protein sequence ID" value="EUC39332.1"/>
    <property type="molecule type" value="Genomic_DNA"/>
</dbReference>
<keyword evidence="3" id="KW-1185">Reference proteome</keyword>
<protein>
    <submittedName>
        <fullName evidence="2">Uncharacterized protein</fullName>
    </submittedName>
</protein>
<accession>W6YJ14</accession>
<name>W6YJ14_COCC2</name>
<feature type="region of interest" description="Disordered" evidence="1">
    <location>
        <begin position="126"/>
        <end position="159"/>
    </location>
</feature>
<dbReference type="HOGENOM" id="CLU_1660424_0_0_1"/>
<evidence type="ECO:0000313" key="2">
    <source>
        <dbReference type="EMBL" id="EUC39332.1"/>
    </source>
</evidence>
<evidence type="ECO:0000313" key="3">
    <source>
        <dbReference type="Proteomes" id="UP000053841"/>
    </source>
</evidence>
<dbReference type="AlphaFoldDB" id="W6YJ14"/>
<dbReference type="Proteomes" id="UP000053841">
    <property type="component" value="Unassembled WGS sequence"/>
</dbReference>
<dbReference type="GeneID" id="19151033"/>
<dbReference type="KEGG" id="bze:COCCADRAFT_80701"/>
<reference evidence="2 3" key="1">
    <citation type="journal article" date="2013" name="PLoS Genet.">
        <title>Comparative genome structure, secondary metabolite, and effector coding capacity across Cochliobolus pathogens.</title>
        <authorList>
            <person name="Condon B.J."/>
            <person name="Leng Y."/>
            <person name="Wu D."/>
            <person name="Bushley K.E."/>
            <person name="Ohm R.A."/>
            <person name="Otillar R."/>
            <person name="Martin J."/>
            <person name="Schackwitz W."/>
            <person name="Grimwood J."/>
            <person name="MohdZainudin N."/>
            <person name="Xue C."/>
            <person name="Wang R."/>
            <person name="Manning V.A."/>
            <person name="Dhillon B."/>
            <person name="Tu Z.J."/>
            <person name="Steffenson B.J."/>
            <person name="Salamov A."/>
            <person name="Sun H."/>
            <person name="Lowry S."/>
            <person name="LaButti K."/>
            <person name="Han J."/>
            <person name="Copeland A."/>
            <person name="Lindquist E."/>
            <person name="Barry K."/>
            <person name="Schmutz J."/>
            <person name="Baker S.E."/>
            <person name="Ciuffetti L.M."/>
            <person name="Grigoriev I.V."/>
            <person name="Zhong S."/>
            <person name="Turgeon B.G."/>
        </authorList>
    </citation>
    <scope>NUCLEOTIDE SEQUENCE [LARGE SCALE GENOMIC DNA]</scope>
    <source>
        <strain evidence="2 3">26-R-13</strain>
    </source>
</reference>
<dbReference type="RefSeq" id="XP_007706415.1">
    <property type="nucleotide sequence ID" value="XM_007708225.1"/>
</dbReference>
<organism evidence="2 3">
    <name type="scientific">Cochliobolus carbonum (strain 26-R-13)</name>
    <name type="common">Maize leaf spot fungus</name>
    <name type="synonym">Bipolaris zeicola</name>
    <dbReference type="NCBI Taxonomy" id="930089"/>
    <lineage>
        <taxon>Eukaryota</taxon>
        <taxon>Fungi</taxon>
        <taxon>Dikarya</taxon>
        <taxon>Ascomycota</taxon>
        <taxon>Pezizomycotina</taxon>
        <taxon>Dothideomycetes</taxon>
        <taxon>Pleosporomycetidae</taxon>
        <taxon>Pleosporales</taxon>
        <taxon>Pleosporineae</taxon>
        <taxon>Pleosporaceae</taxon>
        <taxon>Bipolaris</taxon>
    </lineage>
</organism>
<evidence type="ECO:0000256" key="1">
    <source>
        <dbReference type="SAM" id="MobiDB-lite"/>
    </source>
</evidence>
<feature type="region of interest" description="Disordered" evidence="1">
    <location>
        <begin position="47"/>
        <end position="70"/>
    </location>
</feature>
<gene>
    <name evidence="2" type="ORF">COCCADRAFT_80701</name>
</gene>
<sequence length="159" mass="17542">MRRAAAYAKPVWARVRRLAVWPSRRPCVPLCWCRTVSSQYIVIGRAASQGKHKGGRGRRRRRAPSHHARAVSSAPLQLLRAVRRGASWSASQAPFDVNSFVLACACHSDAPPATDTDSWVAVHERHPATHPPADPSCPRQRPRPARPAGVQRALSCHQT</sequence>
<feature type="compositionally biased region" description="Basic residues" evidence="1">
    <location>
        <begin position="50"/>
        <end position="69"/>
    </location>
</feature>